<dbReference type="PANTHER" id="PTHR19282">
    <property type="entry name" value="TETRASPANIN"/>
    <property type="match status" value="1"/>
</dbReference>
<evidence type="ECO:0000256" key="2">
    <source>
        <dbReference type="ARBA" id="ARBA00022692"/>
    </source>
</evidence>
<feature type="transmembrane region" description="Helical" evidence="5">
    <location>
        <begin position="57"/>
        <end position="77"/>
    </location>
</feature>
<dbReference type="PANTHER" id="PTHR19282:SF534">
    <property type="entry name" value="TETRASPANIN FAMILY-RELATED"/>
    <property type="match status" value="1"/>
</dbReference>
<evidence type="ECO:0000256" key="5">
    <source>
        <dbReference type="SAM" id="Phobius"/>
    </source>
</evidence>
<dbReference type="PRINTS" id="PR00259">
    <property type="entry name" value="TMFOUR"/>
</dbReference>
<reference evidence="6" key="1">
    <citation type="submission" date="2020-12" db="EMBL/GenBank/DDBJ databases">
        <title>Metabolic potential, ecology and presence of endohyphal bacteria is reflected in genomic diversity of Mucoromycotina.</title>
        <authorList>
            <person name="Muszewska A."/>
            <person name="Okrasinska A."/>
            <person name="Steczkiewicz K."/>
            <person name="Drgas O."/>
            <person name="Orlowska M."/>
            <person name="Perlinska-Lenart U."/>
            <person name="Aleksandrzak-Piekarczyk T."/>
            <person name="Szatraj K."/>
            <person name="Zielenkiewicz U."/>
            <person name="Pilsyk S."/>
            <person name="Malc E."/>
            <person name="Mieczkowski P."/>
            <person name="Kruszewska J.S."/>
            <person name="Biernat P."/>
            <person name="Pawlowska J."/>
        </authorList>
    </citation>
    <scope>NUCLEOTIDE SEQUENCE</scope>
    <source>
        <strain evidence="6">WA0000017839</strain>
    </source>
</reference>
<evidence type="ECO:0008006" key="8">
    <source>
        <dbReference type="Google" id="ProtNLM"/>
    </source>
</evidence>
<keyword evidence="7" id="KW-1185">Reference proteome</keyword>
<gene>
    <name evidence="6" type="ORF">INT47_002280</name>
</gene>
<evidence type="ECO:0000256" key="4">
    <source>
        <dbReference type="ARBA" id="ARBA00023136"/>
    </source>
</evidence>
<accession>A0A8H7QX70</accession>
<sequence>MDDRIMYKRSQALREYVASFHLTLMVIIIIKKSIMITTTSFIGCFGAHLEHTGFLNTYSSITAIALILELVAMGLAYTHTSQLDYYGSLAWDFFKDNDSQFLVDLEQSVKCCGYGSVSDRAVPKTCSVTLGVDIGCRESIMNNVQAQHQWITIIILVLLSVQFVALLVSVVLSCIMDRETREEETYMALLSQNNNWSNNGGESSLGYIGNSGYFGRNTRSSQRSIPRYGSTPSK</sequence>
<feature type="transmembrane region" description="Helical" evidence="5">
    <location>
        <begin position="20"/>
        <end position="45"/>
    </location>
</feature>
<evidence type="ECO:0000313" key="6">
    <source>
        <dbReference type="EMBL" id="KAG2200366.1"/>
    </source>
</evidence>
<name>A0A8H7QX70_9FUNG</name>
<protein>
    <recommendedName>
        <fullName evidence="8">Tetraspanin</fullName>
    </recommendedName>
</protein>
<dbReference type="Pfam" id="PF00335">
    <property type="entry name" value="Tetraspanin"/>
    <property type="match status" value="1"/>
</dbReference>
<keyword evidence="4 5" id="KW-0472">Membrane</keyword>
<evidence type="ECO:0000256" key="1">
    <source>
        <dbReference type="ARBA" id="ARBA00004141"/>
    </source>
</evidence>
<evidence type="ECO:0000256" key="3">
    <source>
        <dbReference type="ARBA" id="ARBA00022989"/>
    </source>
</evidence>
<keyword evidence="3 5" id="KW-1133">Transmembrane helix</keyword>
<proteinExistence type="predicted"/>
<evidence type="ECO:0000313" key="7">
    <source>
        <dbReference type="Proteomes" id="UP000603453"/>
    </source>
</evidence>
<dbReference type="OrthoDB" id="71600at2759"/>
<feature type="transmembrane region" description="Helical" evidence="5">
    <location>
        <begin position="150"/>
        <end position="172"/>
    </location>
</feature>
<dbReference type="EMBL" id="JAEPRD010000084">
    <property type="protein sequence ID" value="KAG2200366.1"/>
    <property type="molecule type" value="Genomic_DNA"/>
</dbReference>
<dbReference type="AlphaFoldDB" id="A0A8H7QX70"/>
<comment type="subcellular location">
    <subcellularLocation>
        <location evidence="1">Membrane</location>
        <topology evidence="1">Multi-pass membrane protein</topology>
    </subcellularLocation>
</comment>
<comment type="caution">
    <text evidence="6">The sequence shown here is derived from an EMBL/GenBank/DDBJ whole genome shotgun (WGS) entry which is preliminary data.</text>
</comment>
<organism evidence="6 7">
    <name type="scientific">Mucor saturninus</name>
    <dbReference type="NCBI Taxonomy" id="64648"/>
    <lineage>
        <taxon>Eukaryota</taxon>
        <taxon>Fungi</taxon>
        <taxon>Fungi incertae sedis</taxon>
        <taxon>Mucoromycota</taxon>
        <taxon>Mucoromycotina</taxon>
        <taxon>Mucoromycetes</taxon>
        <taxon>Mucorales</taxon>
        <taxon>Mucorineae</taxon>
        <taxon>Mucoraceae</taxon>
        <taxon>Mucor</taxon>
    </lineage>
</organism>
<dbReference type="GO" id="GO:0005886">
    <property type="term" value="C:plasma membrane"/>
    <property type="evidence" value="ECO:0007669"/>
    <property type="project" value="TreeGrafter"/>
</dbReference>
<dbReference type="Proteomes" id="UP000603453">
    <property type="component" value="Unassembled WGS sequence"/>
</dbReference>
<dbReference type="InterPro" id="IPR018499">
    <property type="entry name" value="Tetraspanin/Peripherin"/>
</dbReference>
<keyword evidence="2 5" id="KW-0812">Transmembrane</keyword>